<reference evidence="4" key="2">
    <citation type="submission" date="2022-08" db="EMBL/GenBank/DDBJ databases">
        <title>Novel sulphate-reducing endosymbionts in the free-living metamonad Anaeramoeba.</title>
        <authorList>
            <person name="Jerlstrom-Hultqvist J."/>
            <person name="Cepicka I."/>
            <person name="Gallot-Lavallee L."/>
            <person name="Salas-Leiva D."/>
            <person name="Curtis B.A."/>
            <person name="Zahonova K."/>
            <person name="Pipaliya S."/>
            <person name="Dacks J."/>
            <person name="Roger A.J."/>
        </authorList>
    </citation>
    <scope>NUCLEOTIDE SEQUENCE</scope>
    <source>
        <strain evidence="4">Busselton2</strain>
    </source>
</reference>
<dbReference type="Gene3D" id="2.130.10.10">
    <property type="entry name" value="YVTN repeat-like/Quinoprotein amine dehydrogenase"/>
    <property type="match status" value="1"/>
</dbReference>
<gene>
    <name evidence="4" type="ORF">M0812_26212</name>
    <name evidence="5" type="ORF">M0813_03990</name>
</gene>
<sequence length="326" mass="36911">MNISQYENLSEKVNSQITFLNFNQDCSCILLGLKNGFKIFNIEPFNKHFEKTNSEFLVGDMLFSTSLFVYSSVPKETSNYCLKIYNLSSNQLIKKLTFNSPILSVQTNRKKLVLSFSDKLQIFDFTTMNKIGAIPTSNSSGLFNLSTGETSLLIFPSSNSKGTVTISDTNNLQELSKVKCHKTKVIAIAISNDEKFFATASQKGTIVRIFPFKNPKKHICQVRRGTTQRTIYHISFSSNSDFLSVTSDGGTIHIFKIRENGVFETSTPRSFSEIKFVNFLPHIAFFDFRNDRVHVVGSDGKLLIYDSNKNSSKKNYFLTNEINLMD</sequence>
<keyword evidence="7" id="KW-1185">Reference proteome</keyword>
<dbReference type="Proteomes" id="UP001150062">
    <property type="component" value="Unassembled WGS sequence"/>
</dbReference>
<dbReference type="SUPFAM" id="SSF50978">
    <property type="entry name" value="WD40 repeat-like"/>
    <property type="match status" value="1"/>
</dbReference>
<dbReference type="Pfam" id="PF21032">
    <property type="entry name" value="PROPPIN"/>
    <property type="match status" value="1"/>
</dbReference>
<comment type="similarity">
    <text evidence="3">Belongs to the WD repeat PROPPIN family.</text>
</comment>
<dbReference type="EMBL" id="JAOAOG010000271">
    <property type="protein sequence ID" value="KAJ6234188.1"/>
    <property type="molecule type" value="Genomic_DNA"/>
</dbReference>
<evidence type="ECO:0000313" key="4">
    <source>
        <dbReference type="EMBL" id="KAJ3426645.1"/>
    </source>
</evidence>
<proteinExistence type="inferred from homology"/>
<evidence type="ECO:0000256" key="1">
    <source>
        <dbReference type="ARBA" id="ARBA00022574"/>
    </source>
</evidence>
<evidence type="ECO:0000313" key="5">
    <source>
        <dbReference type="EMBL" id="KAJ6234188.1"/>
    </source>
</evidence>
<dbReference type="InterPro" id="IPR048720">
    <property type="entry name" value="PROPPIN"/>
</dbReference>
<dbReference type="AlphaFoldDB" id="A0AAV7YDL0"/>
<dbReference type="Proteomes" id="UP001146793">
    <property type="component" value="Unassembled WGS sequence"/>
</dbReference>
<evidence type="ECO:0000313" key="7">
    <source>
        <dbReference type="Proteomes" id="UP001150062"/>
    </source>
</evidence>
<accession>A0AAV7YDL0</accession>
<dbReference type="InterPro" id="IPR001680">
    <property type="entry name" value="WD40_rpt"/>
</dbReference>
<dbReference type="EMBL" id="JANTQA010000063">
    <property type="protein sequence ID" value="KAJ3426645.1"/>
    <property type="molecule type" value="Genomic_DNA"/>
</dbReference>
<evidence type="ECO:0000256" key="3">
    <source>
        <dbReference type="ARBA" id="ARBA00025740"/>
    </source>
</evidence>
<dbReference type="GO" id="GO:0005737">
    <property type="term" value="C:cytoplasm"/>
    <property type="evidence" value="ECO:0007669"/>
    <property type="project" value="UniProtKB-ARBA"/>
</dbReference>
<keyword evidence="1" id="KW-0853">WD repeat</keyword>
<reference evidence="5" key="1">
    <citation type="submission" date="2022-08" db="EMBL/GenBank/DDBJ databases">
        <title>Novel sulfate-reducing endosymbionts in the free-living metamonad Anaeramoeba.</title>
        <authorList>
            <person name="Jerlstrom-Hultqvist J."/>
            <person name="Cepicka I."/>
            <person name="Gallot-Lavallee L."/>
            <person name="Salas-Leiva D."/>
            <person name="Curtis B.A."/>
            <person name="Zahonova K."/>
            <person name="Pipaliya S."/>
            <person name="Dacks J."/>
            <person name="Roger A.J."/>
        </authorList>
    </citation>
    <scope>NUCLEOTIDE SEQUENCE</scope>
    <source>
        <strain evidence="5">Schooner1</strain>
    </source>
</reference>
<organism evidence="4 6">
    <name type="scientific">Anaeramoeba flamelloides</name>
    <dbReference type="NCBI Taxonomy" id="1746091"/>
    <lineage>
        <taxon>Eukaryota</taxon>
        <taxon>Metamonada</taxon>
        <taxon>Anaeramoebidae</taxon>
        <taxon>Anaeramoeba</taxon>
    </lineage>
</organism>
<comment type="caution">
    <text evidence="4">The sequence shown here is derived from an EMBL/GenBank/DDBJ whole genome shotgun (WGS) entry which is preliminary data.</text>
</comment>
<evidence type="ECO:0000256" key="2">
    <source>
        <dbReference type="ARBA" id="ARBA00022737"/>
    </source>
</evidence>
<evidence type="ECO:0000313" key="6">
    <source>
        <dbReference type="Proteomes" id="UP001146793"/>
    </source>
</evidence>
<dbReference type="InterPro" id="IPR015943">
    <property type="entry name" value="WD40/YVTN_repeat-like_dom_sf"/>
</dbReference>
<dbReference type="SMART" id="SM00320">
    <property type="entry name" value="WD40"/>
    <property type="match status" value="3"/>
</dbReference>
<dbReference type="PANTHER" id="PTHR11227">
    <property type="entry name" value="WD-REPEAT PROTEIN INTERACTING WITH PHOSPHOINOSIDES WIPI -RELATED"/>
    <property type="match status" value="1"/>
</dbReference>
<name>A0AAV7YDL0_9EUKA</name>
<dbReference type="InterPro" id="IPR036322">
    <property type="entry name" value="WD40_repeat_dom_sf"/>
</dbReference>
<keyword evidence="2" id="KW-0677">Repeat</keyword>
<protein>
    <submittedName>
        <fullName evidence="4 5">Autophagy-related 18a</fullName>
    </submittedName>
</protein>